<feature type="transmembrane region" description="Helical" evidence="2">
    <location>
        <begin position="355"/>
        <end position="377"/>
    </location>
</feature>
<evidence type="ECO:0000313" key="3">
    <source>
        <dbReference type="EMBL" id="ORY43623.1"/>
    </source>
</evidence>
<feature type="transmembrane region" description="Helical" evidence="2">
    <location>
        <begin position="34"/>
        <end position="55"/>
    </location>
</feature>
<keyword evidence="2" id="KW-1133">Transmembrane helix</keyword>
<comment type="caution">
    <text evidence="3">The sequence shown here is derived from an EMBL/GenBank/DDBJ whole genome shotgun (WGS) entry which is preliminary data.</text>
</comment>
<feature type="transmembrane region" description="Helical" evidence="2">
    <location>
        <begin position="271"/>
        <end position="292"/>
    </location>
</feature>
<sequence length="536" mass="60127">MPASAYIPYVSPDGNTPPFILNPSINTPENQRSIAFVIGIFVAFFPIFYFFQIVVNKWALGLQTISSNFELILKHLIAIPTRKEIIAARGLNLLPFAFLTLLVVSFIVIQCAISKQTGNMLQPFDIDTTLAQTGMILFFIGSNGFLVSRIHEYYKDKTEMRKKAAAHAFKIANNKRTQPVHPMGPSAQGPTIDRAQPPTNQNSEIEITVESSVLAEPASLDRVPSISTDAFETLESEKPQQPIKSPTQQIFDKQFGYVRRLKHILPQYNKIHITFGNMIQISVIFIEFIQLASFPYRDLLVNQNFQRSLGYDTSTGKSDAVGNEFISWIRSSFSLISAGFPEVSTLVLSNIKFAIAWWISLLGVLVAAGFIGIKGALKEDYAWIKKYPRVKKVLKVLVEGPYIIYFEPLTSIFYLILLGSFIEPLGCLSSNKTPLWPPQVGNTDAESFMLLQNAIKLREEQCAPLLLNPPLQVWFTVIGYLLGYYLLTIFKICDEQKPKDGIVTFTTRSEVLNKNGSLTLLLLYTLIPTSDSTTLR</sequence>
<name>A0A1Y2C9A9_9FUNG</name>
<gene>
    <name evidence="3" type="ORF">BCR33DRAFT_738380</name>
</gene>
<reference evidence="3 4" key="1">
    <citation type="submission" date="2016-07" db="EMBL/GenBank/DDBJ databases">
        <title>Pervasive Adenine N6-methylation of Active Genes in Fungi.</title>
        <authorList>
            <consortium name="DOE Joint Genome Institute"/>
            <person name="Mondo S.J."/>
            <person name="Dannebaum R.O."/>
            <person name="Kuo R.C."/>
            <person name="Labutti K."/>
            <person name="Haridas S."/>
            <person name="Kuo A."/>
            <person name="Salamov A."/>
            <person name="Ahrendt S.R."/>
            <person name="Lipzen A."/>
            <person name="Sullivan W."/>
            <person name="Andreopoulos W.B."/>
            <person name="Clum A."/>
            <person name="Lindquist E."/>
            <person name="Daum C."/>
            <person name="Ramamoorthy G.K."/>
            <person name="Gryganskyi A."/>
            <person name="Culley D."/>
            <person name="Magnuson J.K."/>
            <person name="James T.Y."/>
            <person name="O'Malley M.A."/>
            <person name="Stajich J.E."/>
            <person name="Spatafora J.W."/>
            <person name="Visel A."/>
            <person name="Grigoriev I.V."/>
        </authorList>
    </citation>
    <scope>NUCLEOTIDE SEQUENCE [LARGE SCALE GENOMIC DNA]</scope>
    <source>
        <strain evidence="3 4">JEL800</strain>
    </source>
</reference>
<feature type="transmembrane region" description="Helical" evidence="2">
    <location>
        <begin position="402"/>
        <end position="422"/>
    </location>
</feature>
<keyword evidence="2" id="KW-0812">Transmembrane</keyword>
<protein>
    <submittedName>
        <fullName evidence="3">Uncharacterized protein</fullName>
    </submittedName>
</protein>
<dbReference type="AlphaFoldDB" id="A0A1Y2C9A9"/>
<feature type="region of interest" description="Disordered" evidence="1">
    <location>
        <begin position="176"/>
        <end position="199"/>
    </location>
</feature>
<keyword evidence="4" id="KW-1185">Reference proteome</keyword>
<proteinExistence type="predicted"/>
<evidence type="ECO:0000256" key="1">
    <source>
        <dbReference type="SAM" id="MobiDB-lite"/>
    </source>
</evidence>
<feature type="transmembrane region" description="Helical" evidence="2">
    <location>
        <begin position="129"/>
        <end position="147"/>
    </location>
</feature>
<dbReference type="Proteomes" id="UP000193642">
    <property type="component" value="Unassembled WGS sequence"/>
</dbReference>
<evidence type="ECO:0000256" key="2">
    <source>
        <dbReference type="SAM" id="Phobius"/>
    </source>
</evidence>
<feature type="transmembrane region" description="Helical" evidence="2">
    <location>
        <begin position="91"/>
        <end position="109"/>
    </location>
</feature>
<dbReference type="OrthoDB" id="441172at2759"/>
<evidence type="ECO:0000313" key="4">
    <source>
        <dbReference type="Proteomes" id="UP000193642"/>
    </source>
</evidence>
<keyword evidence="2" id="KW-0472">Membrane</keyword>
<dbReference type="EMBL" id="MCGO01000024">
    <property type="protein sequence ID" value="ORY43623.1"/>
    <property type="molecule type" value="Genomic_DNA"/>
</dbReference>
<feature type="transmembrane region" description="Helical" evidence="2">
    <location>
        <begin position="473"/>
        <end position="490"/>
    </location>
</feature>
<organism evidence="3 4">
    <name type="scientific">Rhizoclosmatium globosum</name>
    <dbReference type="NCBI Taxonomy" id="329046"/>
    <lineage>
        <taxon>Eukaryota</taxon>
        <taxon>Fungi</taxon>
        <taxon>Fungi incertae sedis</taxon>
        <taxon>Chytridiomycota</taxon>
        <taxon>Chytridiomycota incertae sedis</taxon>
        <taxon>Chytridiomycetes</taxon>
        <taxon>Chytridiales</taxon>
        <taxon>Chytriomycetaceae</taxon>
        <taxon>Rhizoclosmatium</taxon>
    </lineage>
</organism>
<accession>A0A1Y2C9A9</accession>